<protein>
    <submittedName>
        <fullName evidence="1">Uncharacterized protein</fullName>
    </submittedName>
</protein>
<evidence type="ECO:0000313" key="1">
    <source>
        <dbReference type="EMBL" id="EXX78705.1"/>
    </source>
</evidence>
<dbReference type="AlphaFoldDB" id="A0A015KGF2"/>
<evidence type="ECO:0000313" key="2">
    <source>
        <dbReference type="Proteomes" id="UP000022910"/>
    </source>
</evidence>
<sequence length="77" mass="8794">MVFPIPKPHEWKCQLKNTRPITLLEVIRKSLVNMMKGIKTTYVHEQQNRSKDICAGDVLNASGDLRTDNAELKFSVP</sequence>
<accession>A0A015KGF2</accession>
<gene>
    <name evidence="1" type="ORF">RirG_012730</name>
</gene>
<organism evidence="1 2">
    <name type="scientific">Rhizophagus irregularis (strain DAOM 197198w)</name>
    <name type="common">Glomus intraradices</name>
    <dbReference type="NCBI Taxonomy" id="1432141"/>
    <lineage>
        <taxon>Eukaryota</taxon>
        <taxon>Fungi</taxon>
        <taxon>Fungi incertae sedis</taxon>
        <taxon>Mucoromycota</taxon>
        <taxon>Glomeromycotina</taxon>
        <taxon>Glomeromycetes</taxon>
        <taxon>Glomerales</taxon>
        <taxon>Glomeraceae</taxon>
        <taxon>Rhizophagus</taxon>
    </lineage>
</organism>
<comment type="caution">
    <text evidence="1">The sequence shown here is derived from an EMBL/GenBank/DDBJ whole genome shotgun (WGS) entry which is preliminary data.</text>
</comment>
<dbReference type="EMBL" id="JEMT01008802">
    <property type="protein sequence ID" value="EXX78705.1"/>
    <property type="molecule type" value="Genomic_DNA"/>
</dbReference>
<proteinExistence type="predicted"/>
<keyword evidence="2" id="KW-1185">Reference proteome</keyword>
<dbReference type="HOGENOM" id="CLU_2639386_0_0_1"/>
<dbReference type="Proteomes" id="UP000022910">
    <property type="component" value="Unassembled WGS sequence"/>
</dbReference>
<reference evidence="1 2" key="1">
    <citation type="submission" date="2014-02" db="EMBL/GenBank/DDBJ databases">
        <title>Single nucleus genome sequencing reveals high similarity among nuclei of an endomycorrhizal fungus.</title>
        <authorList>
            <person name="Lin K."/>
            <person name="Geurts R."/>
            <person name="Zhang Z."/>
            <person name="Limpens E."/>
            <person name="Saunders D.G."/>
            <person name="Mu D."/>
            <person name="Pang E."/>
            <person name="Cao H."/>
            <person name="Cha H."/>
            <person name="Lin T."/>
            <person name="Zhou Q."/>
            <person name="Shang Y."/>
            <person name="Li Y."/>
            <person name="Ivanov S."/>
            <person name="Sharma T."/>
            <person name="Velzen R.V."/>
            <person name="Ruijter N.D."/>
            <person name="Aanen D.K."/>
            <person name="Win J."/>
            <person name="Kamoun S."/>
            <person name="Bisseling T."/>
            <person name="Huang S."/>
        </authorList>
    </citation>
    <scope>NUCLEOTIDE SEQUENCE [LARGE SCALE GENOMIC DNA]</scope>
    <source>
        <strain evidence="2">DAOM197198w</strain>
    </source>
</reference>
<name>A0A015KGF2_RHIIW</name>